<dbReference type="InterPro" id="IPR054333">
    <property type="entry name" value="REase-ARP-assoc"/>
</dbReference>
<gene>
    <name evidence="2" type="ORF">ACFOLH_09530</name>
</gene>
<organism evidence="2 3">
    <name type="scientific">Aquipuribacter hungaricus</name>
    <dbReference type="NCBI Taxonomy" id="545624"/>
    <lineage>
        <taxon>Bacteria</taxon>
        <taxon>Bacillati</taxon>
        <taxon>Actinomycetota</taxon>
        <taxon>Actinomycetes</taxon>
        <taxon>Micrococcales</taxon>
        <taxon>Intrasporangiaceae</taxon>
        <taxon>Aquipuribacter</taxon>
    </lineage>
</organism>
<accession>A0ABV7WGT8</accession>
<dbReference type="EMBL" id="JBHRWW010000005">
    <property type="protein sequence ID" value="MFC3688579.1"/>
    <property type="molecule type" value="Genomic_DNA"/>
</dbReference>
<proteinExistence type="predicted"/>
<evidence type="ECO:0000313" key="2">
    <source>
        <dbReference type="EMBL" id="MFC3688579.1"/>
    </source>
</evidence>
<protein>
    <submittedName>
        <fullName evidence="2">Uncharacterized protein</fullName>
    </submittedName>
</protein>
<evidence type="ECO:0000313" key="3">
    <source>
        <dbReference type="Proteomes" id="UP001595685"/>
    </source>
</evidence>
<name>A0ABV7WGT8_9MICO</name>
<comment type="caution">
    <text evidence="2">The sequence shown here is derived from an EMBL/GenBank/DDBJ whole genome shotgun (WGS) entry which is preliminary data.</text>
</comment>
<dbReference type="Pfam" id="PF22558">
    <property type="entry name" value="REase-ARP"/>
    <property type="match status" value="1"/>
</dbReference>
<evidence type="ECO:0000256" key="1">
    <source>
        <dbReference type="SAM" id="MobiDB-lite"/>
    </source>
</evidence>
<dbReference type="Proteomes" id="UP001595685">
    <property type="component" value="Unassembled WGS sequence"/>
</dbReference>
<reference evidence="3" key="1">
    <citation type="journal article" date="2019" name="Int. J. Syst. Evol. Microbiol.">
        <title>The Global Catalogue of Microorganisms (GCM) 10K type strain sequencing project: providing services to taxonomists for standard genome sequencing and annotation.</title>
        <authorList>
            <consortium name="The Broad Institute Genomics Platform"/>
            <consortium name="The Broad Institute Genome Sequencing Center for Infectious Disease"/>
            <person name="Wu L."/>
            <person name="Ma J."/>
        </authorList>
    </citation>
    <scope>NUCLEOTIDE SEQUENCE [LARGE SCALE GENOMIC DNA]</scope>
    <source>
        <strain evidence="3">NCAIM B.02333</strain>
    </source>
</reference>
<feature type="region of interest" description="Disordered" evidence="1">
    <location>
        <begin position="447"/>
        <end position="470"/>
    </location>
</feature>
<dbReference type="RefSeq" id="WP_340288907.1">
    <property type="nucleotide sequence ID" value="NZ_JBBEOI010000004.1"/>
</dbReference>
<keyword evidence="3" id="KW-1185">Reference proteome</keyword>
<sequence length="470" mass="52772">MTYTEHEKVRAATWKARTATLPFAAKLPAGYVHQNGTTSATQHHYCLPAAYAEHSLLEAVREPALALFDELDIPWHAGVGDGPSNHLLSSQVQCVNAPMPMVHDPARVVRAFGDLLGIEEVLQVEPGRYLTFEYIGPTDYFGEVPDGQRVRGARCTSIDAAFLHRARDGAVELVLVEWKYTESYRLRRPDPAKDKVRERRYERAVADPEGPVRGDLLPFDLLLDEPVYQLVRQQLLAHALEQDHAEGADRVRVLHVLHPGNEEYQQSLHRPEQRALGRTVGEVWQRLLRRTDRFTSLDPRLFLDQEVTSREYLLRYAEDVIHDEVDLLEAFDLERADDLEDVLYADHEFDGNVLVTDEGVELFVGRDSIGWTYPFTATELRDLADEQALAEEMVTDVDVDEDELTCPRCGHSPLLRVMYGMPAGPPPPDVILGGCVVLPDPPRHGCPSCDWIGSPDDPPDRSRSAPGGAE</sequence>